<evidence type="ECO:0000313" key="14">
    <source>
        <dbReference type="EMBL" id="SMG17722.1"/>
    </source>
</evidence>
<dbReference type="GO" id="GO:0008360">
    <property type="term" value="P:regulation of cell shape"/>
    <property type="evidence" value="ECO:0007669"/>
    <property type="project" value="UniProtKB-KW"/>
</dbReference>
<gene>
    <name evidence="14" type="ORF">SAMN06295960_0731</name>
</gene>
<dbReference type="PANTHER" id="PTHR30627">
    <property type="entry name" value="PEPTIDOGLYCAN D,D-TRANSPEPTIDASE"/>
    <property type="match status" value="1"/>
</dbReference>
<dbReference type="GO" id="GO:0071555">
    <property type="term" value="P:cell wall organization"/>
    <property type="evidence" value="ECO:0007669"/>
    <property type="project" value="UniProtKB-KW"/>
</dbReference>
<evidence type="ECO:0000256" key="10">
    <source>
        <dbReference type="ARBA" id="ARBA00023316"/>
    </source>
</evidence>
<dbReference type="GO" id="GO:0008658">
    <property type="term" value="F:penicillin binding"/>
    <property type="evidence" value="ECO:0007669"/>
    <property type="project" value="InterPro"/>
</dbReference>
<dbReference type="EMBL" id="FXAZ01000001">
    <property type="protein sequence ID" value="SMG17722.1"/>
    <property type="molecule type" value="Genomic_DNA"/>
</dbReference>
<keyword evidence="8 11" id="KW-1133">Transmembrane helix</keyword>
<dbReference type="InterPro" id="IPR001460">
    <property type="entry name" value="PCN-bd_Tpept"/>
</dbReference>
<evidence type="ECO:0000313" key="15">
    <source>
        <dbReference type="Proteomes" id="UP000193834"/>
    </source>
</evidence>
<feature type="domain" description="Penicillin-binding protein transpeptidase" evidence="12">
    <location>
        <begin position="311"/>
        <end position="648"/>
    </location>
</feature>
<evidence type="ECO:0000256" key="5">
    <source>
        <dbReference type="ARBA" id="ARBA00022692"/>
    </source>
</evidence>
<evidence type="ECO:0000256" key="11">
    <source>
        <dbReference type="SAM" id="Phobius"/>
    </source>
</evidence>
<dbReference type="InterPro" id="IPR036138">
    <property type="entry name" value="PBP_dimer_sf"/>
</dbReference>
<dbReference type="Pfam" id="PF03717">
    <property type="entry name" value="PBP_dimer"/>
    <property type="match status" value="1"/>
</dbReference>
<sequence length="657" mass="73857">MSTLQRESQEKQMVIKKNLSMRTSVFFFIVFLVFTVLIVRLAILQFVEGESLREKAQGIGQNPTYIASIRGSIYDASNNRIAYSVPTQSLYFRIEKQYAEEEVVELATRLKEVLDTYGDKEAQPVSVEELVRKLDIEGKRTYGFLPRQIKIDLSQQEIAYFLENKQAFPGFEVLEEGIRQYDPSLIAPQLVGYLGRYSGLNMERYPYYQQLLETEETAKTYLDTEYVGVAGLEYMYESELKGSNGQKTFIVDSLGRVVGAGDYVKPIKGNNLHLTIHPEIQKRTQKKIEEHLVKIRKSSQRYERAPNAITGYAVAMEVKTGNVIAMANVPQYDPNIWRNGITEEELKALGSNMNNGTITEVFQDYGSKKENNRHPSSFVYLGSTIKPLTVLIGLQEKLITPDTSYQDIGYAMIGRKGSEQRIGNSDSHAYGRMDPATAIAKSSNAFMIDKIGNPLYMKYGKEKGLEVWDRYMKAFGLGTTTGSGLPRESRGILDYMQEGQTGQAALAYASFGQQGKYSTLQLAQYTATLANHGKRLKPQFVTHITDADGRTVKTIKPEVVSEIEFDERYWKEIEAGMKRVNMHGFEDVSYEVVRKTGTSQQWVAGGIVENAVFIAYAPAKDPKLAVAVVVPEGGFGAYGAAPIAREIFDSYFELYGF</sequence>
<evidence type="ECO:0000256" key="1">
    <source>
        <dbReference type="ARBA" id="ARBA00004167"/>
    </source>
</evidence>
<accession>A0A1X7ISK2</accession>
<dbReference type="Proteomes" id="UP000193834">
    <property type="component" value="Unassembled WGS sequence"/>
</dbReference>
<dbReference type="STRING" id="1852522.SAMN06295960_0731"/>
<keyword evidence="6" id="KW-0133">Cell shape</keyword>
<dbReference type="Gene3D" id="3.90.1310.10">
    <property type="entry name" value="Penicillin-binding protein 2a (Domain 2)"/>
    <property type="match status" value="1"/>
</dbReference>
<keyword evidence="9 11" id="KW-0472">Membrane</keyword>
<protein>
    <submittedName>
        <fullName evidence="14">Penicillin-binding protein 2</fullName>
    </submittedName>
</protein>
<dbReference type="GO" id="GO:0071972">
    <property type="term" value="F:peptidoglycan L,D-transpeptidase activity"/>
    <property type="evidence" value="ECO:0007669"/>
    <property type="project" value="TreeGrafter"/>
</dbReference>
<keyword evidence="7" id="KW-0573">Peptidoglycan synthesis</keyword>
<dbReference type="SUPFAM" id="SSF56601">
    <property type="entry name" value="beta-lactamase/transpeptidase-like"/>
    <property type="match status" value="1"/>
</dbReference>
<comment type="similarity">
    <text evidence="3">Belongs to the transpeptidase family.</text>
</comment>
<dbReference type="GO" id="GO:0009252">
    <property type="term" value="P:peptidoglycan biosynthetic process"/>
    <property type="evidence" value="ECO:0007669"/>
    <property type="project" value="UniProtKB-KW"/>
</dbReference>
<dbReference type="AlphaFoldDB" id="A0A1X7ISK2"/>
<keyword evidence="4" id="KW-1003">Cell membrane</keyword>
<keyword evidence="15" id="KW-1185">Reference proteome</keyword>
<dbReference type="InterPro" id="IPR050515">
    <property type="entry name" value="Beta-lactam/transpept"/>
</dbReference>
<evidence type="ECO:0000259" key="13">
    <source>
        <dbReference type="Pfam" id="PF03717"/>
    </source>
</evidence>
<evidence type="ECO:0000256" key="2">
    <source>
        <dbReference type="ARBA" id="ARBA00004236"/>
    </source>
</evidence>
<feature type="transmembrane region" description="Helical" evidence="11">
    <location>
        <begin position="21"/>
        <end position="43"/>
    </location>
</feature>
<evidence type="ECO:0000256" key="7">
    <source>
        <dbReference type="ARBA" id="ARBA00022984"/>
    </source>
</evidence>
<dbReference type="GO" id="GO:0005886">
    <property type="term" value="C:plasma membrane"/>
    <property type="evidence" value="ECO:0007669"/>
    <property type="project" value="UniProtKB-SubCell"/>
</dbReference>
<keyword evidence="5 11" id="KW-0812">Transmembrane</keyword>
<name>A0A1X7ISK2_9BACL</name>
<keyword evidence="10" id="KW-0961">Cell wall biogenesis/degradation</keyword>
<proteinExistence type="inferred from homology"/>
<dbReference type="Gene3D" id="3.40.710.10">
    <property type="entry name" value="DD-peptidase/beta-lactamase superfamily"/>
    <property type="match status" value="1"/>
</dbReference>
<dbReference type="InterPro" id="IPR005311">
    <property type="entry name" value="PBP_dimer"/>
</dbReference>
<dbReference type="OrthoDB" id="9770103at2"/>
<reference evidence="14 15" key="1">
    <citation type="submission" date="2017-04" db="EMBL/GenBank/DDBJ databases">
        <authorList>
            <person name="Afonso C.L."/>
            <person name="Miller P.J."/>
            <person name="Scott M.A."/>
            <person name="Spackman E."/>
            <person name="Goraichik I."/>
            <person name="Dimitrov K.M."/>
            <person name="Suarez D.L."/>
            <person name="Swayne D.E."/>
        </authorList>
    </citation>
    <scope>NUCLEOTIDE SEQUENCE [LARGE SCALE GENOMIC DNA]</scope>
    <source>
        <strain evidence="14 15">11</strain>
    </source>
</reference>
<evidence type="ECO:0000256" key="3">
    <source>
        <dbReference type="ARBA" id="ARBA00007171"/>
    </source>
</evidence>
<dbReference type="SUPFAM" id="SSF56519">
    <property type="entry name" value="Penicillin binding protein dimerisation domain"/>
    <property type="match status" value="1"/>
</dbReference>
<feature type="domain" description="Penicillin-binding protein dimerisation" evidence="13">
    <location>
        <begin position="66"/>
        <end position="258"/>
    </location>
</feature>
<evidence type="ECO:0000256" key="9">
    <source>
        <dbReference type="ARBA" id="ARBA00023136"/>
    </source>
</evidence>
<evidence type="ECO:0000256" key="8">
    <source>
        <dbReference type="ARBA" id="ARBA00022989"/>
    </source>
</evidence>
<evidence type="ECO:0000256" key="4">
    <source>
        <dbReference type="ARBA" id="ARBA00022475"/>
    </source>
</evidence>
<evidence type="ECO:0000259" key="12">
    <source>
        <dbReference type="Pfam" id="PF00905"/>
    </source>
</evidence>
<dbReference type="PANTHER" id="PTHR30627:SF2">
    <property type="entry name" value="PEPTIDOGLYCAN D,D-TRANSPEPTIDASE MRDA"/>
    <property type="match status" value="1"/>
</dbReference>
<dbReference type="InterPro" id="IPR012338">
    <property type="entry name" value="Beta-lactam/transpept-like"/>
</dbReference>
<comment type="subcellular location">
    <subcellularLocation>
        <location evidence="2">Cell membrane</location>
    </subcellularLocation>
    <subcellularLocation>
        <location evidence="1">Membrane</location>
        <topology evidence="1">Single-pass membrane protein</topology>
    </subcellularLocation>
</comment>
<organism evidence="14 15">
    <name type="scientific">Paenibacillus aquistagni</name>
    <dbReference type="NCBI Taxonomy" id="1852522"/>
    <lineage>
        <taxon>Bacteria</taxon>
        <taxon>Bacillati</taxon>
        <taxon>Bacillota</taxon>
        <taxon>Bacilli</taxon>
        <taxon>Bacillales</taxon>
        <taxon>Paenibacillaceae</taxon>
        <taxon>Paenibacillus</taxon>
    </lineage>
</organism>
<evidence type="ECO:0000256" key="6">
    <source>
        <dbReference type="ARBA" id="ARBA00022960"/>
    </source>
</evidence>
<dbReference type="Pfam" id="PF00905">
    <property type="entry name" value="Transpeptidase"/>
    <property type="match status" value="1"/>
</dbReference>